<evidence type="ECO:0000259" key="1">
    <source>
        <dbReference type="Pfam" id="PF12680"/>
    </source>
</evidence>
<dbReference type="AlphaFoldDB" id="A0A7G6YFH7"/>
<sequence length="140" mass="15204">MMVCTYPDLWKGEDMTETANAAIAREYIEAVGAHELETVDRLLADGLAARFAGGTIGKREWMAALERLLPALVRNDVREVFADGDRACVVYDFVTDTAAGAVPCVELVSVRDGRITEIELIFDRVAFAPVNEALAARAAT</sequence>
<name>A0A7G6YFH7_9MICO</name>
<organism evidence="2 3">
    <name type="scientific">Leifsonia shinshuensis</name>
    <dbReference type="NCBI Taxonomy" id="150026"/>
    <lineage>
        <taxon>Bacteria</taxon>
        <taxon>Bacillati</taxon>
        <taxon>Actinomycetota</taxon>
        <taxon>Actinomycetes</taxon>
        <taxon>Micrococcales</taxon>
        <taxon>Microbacteriaceae</taxon>
        <taxon>Leifsonia</taxon>
    </lineage>
</organism>
<dbReference type="Gene3D" id="3.10.450.50">
    <property type="match status" value="1"/>
</dbReference>
<dbReference type="KEGG" id="lse:F1C12_20400"/>
<dbReference type="InterPro" id="IPR037401">
    <property type="entry name" value="SnoaL-like"/>
</dbReference>
<evidence type="ECO:0000313" key="3">
    <source>
        <dbReference type="Proteomes" id="UP000515511"/>
    </source>
</evidence>
<proteinExistence type="predicted"/>
<feature type="domain" description="SnoaL-like" evidence="1">
    <location>
        <begin position="24"/>
        <end position="118"/>
    </location>
</feature>
<reference evidence="3" key="1">
    <citation type="submission" date="2019-09" db="EMBL/GenBank/DDBJ databases">
        <title>Antimicrobial potential of Antarctic Bacteria.</title>
        <authorList>
            <person name="Benaud N."/>
            <person name="Edwards R.J."/>
            <person name="Ferrari B.C."/>
        </authorList>
    </citation>
    <scope>NUCLEOTIDE SEQUENCE [LARGE SCALE GENOMIC DNA]</scope>
    <source>
        <strain evidence="3">INR9</strain>
    </source>
</reference>
<gene>
    <name evidence="2" type="ORF">F1C12_20400</name>
</gene>
<dbReference type="SUPFAM" id="SSF54427">
    <property type="entry name" value="NTF2-like"/>
    <property type="match status" value="1"/>
</dbReference>
<dbReference type="InterPro" id="IPR032710">
    <property type="entry name" value="NTF2-like_dom_sf"/>
</dbReference>
<dbReference type="Pfam" id="PF12680">
    <property type="entry name" value="SnoaL_2"/>
    <property type="match status" value="1"/>
</dbReference>
<dbReference type="EMBL" id="CP043641">
    <property type="protein sequence ID" value="QNE37242.1"/>
    <property type="molecule type" value="Genomic_DNA"/>
</dbReference>
<evidence type="ECO:0000313" key="2">
    <source>
        <dbReference type="EMBL" id="QNE37242.1"/>
    </source>
</evidence>
<accession>A0A7G6YFH7</accession>
<dbReference type="Proteomes" id="UP000515511">
    <property type="component" value="Chromosome"/>
</dbReference>
<protein>
    <submittedName>
        <fullName evidence="2">Nuclear transport factor 2 family protein</fullName>
    </submittedName>
</protein>